<dbReference type="Proteomes" id="UP000694552">
    <property type="component" value="Unplaced"/>
</dbReference>
<evidence type="ECO:0000256" key="3">
    <source>
        <dbReference type="ARBA" id="ARBA00022525"/>
    </source>
</evidence>
<dbReference type="GO" id="GO:0005576">
    <property type="term" value="C:extracellular region"/>
    <property type="evidence" value="ECO:0007669"/>
    <property type="project" value="UniProtKB-SubCell"/>
</dbReference>
<reference evidence="10" key="2">
    <citation type="submission" date="2025-09" db="UniProtKB">
        <authorList>
            <consortium name="Ensembl"/>
        </authorList>
    </citation>
    <scope>IDENTIFICATION</scope>
</reference>
<organism evidence="10 11">
    <name type="scientific">Otus sunia</name>
    <name type="common">Oriental scops-owl</name>
    <dbReference type="NCBI Taxonomy" id="257818"/>
    <lineage>
        <taxon>Eukaryota</taxon>
        <taxon>Metazoa</taxon>
        <taxon>Chordata</taxon>
        <taxon>Craniata</taxon>
        <taxon>Vertebrata</taxon>
        <taxon>Euteleostomi</taxon>
        <taxon>Archelosauria</taxon>
        <taxon>Archosauria</taxon>
        <taxon>Dinosauria</taxon>
        <taxon>Saurischia</taxon>
        <taxon>Theropoda</taxon>
        <taxon>Coelurosauria</taxon>
        <taxon>Aves</taxon>
        <taxon>Neognathae</taxon>
        <taxon>Neoaves</taxon>
        <taxon>Telluraves</taxon>
        <taxon>Strigiformes</taxon>
        <taxon>Strigidae</taxon>
        <taxon>Otus</taxon>
    </lineage>
</organism>
<dbReference type="InterPro" id="IPR001254">
    <property type="entry name" value="Trypsin_dom"/>
</dbReference>
<keyword evidence="3" id="KW-0964">Secreted</keyword>
<evidence type="ECO:0000256" key="1">
    <source>
        <dbReference type="ARBA" id="ARBA00004613"/>
    </source>
</evidence>
<dbReference type="SUPFAM" id="SSF50494">
    <property type="entry name" value="Trypsin-like serine proteases"/>
    <property type="match status" value="1"/>
</dbReference>
<dbReference type="InterPro" id="IPR018114">
    <property type="entry name" value="TRYPSIN_HIS"/>
</dbReference>
<feature type="compositionally biased region" description="Basic residues" evidence="8">
    <location>
        <begin position="303"/>
        <end position="313"/>
    </location>
</feature>
<keyword evidence="5" id="KW-0732">Signal</keyword>
<dbReference type="Ensembl" id="ENSOSUT00000024763.1">
    <property type="protein sequence ID" value="ENSOSUP00000024041.1"/>
    <property type="gene ID" value="ENSOSUG00000016364.1"/>
</dbReference>
<sequence length="520" mass="57662">MRLPTPQAEPLLPFPSEEIPGSASAPLGPPPLALPASSLSSPFFFLTFSIPSPAWEDLAAPLAPSSVAAGAGRRAGGAERGAGSLRPGAVAAFPSVRPAGCQKKIDKMEHMLLLFIFFIPILGLTNGTETEQDFTWHLKKIPQIVSERTFSLDSPKFEAKTKLELNSVCGIECQRKLPVPNLSDLKDLLSYETVFENGTRTLTEVNVLGLGLDPAGNTTTRKSLRKKRQIYGTDSRFSIYDKRFMTNFPFNTAVKISTGCSGILISPKHVLTAAHCLHNGKDYVKGSKRLRVGLMKAKSRGEGRKRKGAKRSRREVSAAQEDPEVATEPRRQSKGGGRKQRRSGRKQGTSDGMPSFQWTRVKSTHIPKGWFKGVSGDIALDYDYAVLELKRPHKRKYMELGISPTIKMMPGSMIHFSGFDNDRSGQLVYRFCSISDESNDLFYQYCDAEPGSTGSGVYLRLREPNKKKWKRKIIAVYSGHQWVDVNGEQQDYNVAVRITPLKYAQICFWIHGNDENCTQG</sequence>
<dbReference type="InterPro" id="IPR043504">
    <property type="entry name" value="Peptidase_S1_PA_chymotrypsin"/>
</dbReference>
<dbReference type="PROSITE" id="PS00134">
    <property type="entry name" value="TRYPSIN_HIS"/>
    <property type="match status" value="1"/>
</dbReference>
<feature type="region of interest" description="Disordered" evidence="8">
    <location>
        <begin position="294"/>
        <end position="358"/>
    </location>
</feature>
<dbReference type="Pfam" id="PF00089">
    <property type="entry name" value="Trypsin"/>
    <property type="match status" value="1"/>
</dbReference>
<dbReference type="PANTHER" id="PTHR15462">
    <property type="entry name" value="SERINE PROTEASE"/>
    <property type="match status" value="1"/>
</dbReference>
<evidence type="ECO:0000256" key="2">
    <source>
        <dbReference type="ARBA" id="ARBA00007664"/>
    </source>
</evidence>
<evidence type="ECO:0000256" key="6">
    <source>
        <dbReference type="ARBA" id="ARBA00023180"/>
    </source>
</evidence>
<evidence type="ECO:0000256" key="8">
    <source>
        <dbReference type="SAM" id="MobiDB-lite"/>
    </source>
</evidence>
<evidence type="ECO:0000313" key="10">
    <source>
        <dbReference type="Ensembl" id="ENSOSUP00000024041.1"/>
    </source>
</evidence>
<dbReference type="Gene3D" id="2.40.10.10">
    <property type="entry name" value="Trypsin-like serine proteases"/>
    <property type="match status" value="1"/>
</dbReference>
<accession>A0A8C8BQY8</accession>
<evidence type="ECO:0000313" key="11">
    <source>
        <dbReference type="Proteomes" id="UP000694552"/>
    </source>
</evidence>
<evidence type="ECO:0000259" key="9">
    <source>
        <dbReference type="Pfam" id="PF00089"/>
    </source>
</evidence>
<feature type="domain" description="Peptidase S1" evidence="9">
    <location>
        <begin position="245"/>
        <end position="307"/>
    </location>
</feature>
<proteinExistence type="inferred from homology"/>
<evidence type="ECO:0000256" key="5">
    <source>
        <dbReference type="ARBA" id="ARBA00022729"/>
    </source>
</evidence>
<protein>
    <recommendedName>
        <fullName evidence="7">Inactive serine protease 35</fullName>
    </recommendedName>
</protein>
<dbReference type="AlphaFoldDB" id="A0A8C8BQY8"/>
<comment type="similarity">
    <text evidence="2">Belongs to the peptidase S1 family.</text>
</comment>
<keyword evidence="11" id="KW-1185">Reference proteome</keyword>
<name>A0A8C8BQY8_9STRI</name>
<dbReference type="GO" id="GO:0006508">
    <property type="term" value="P:proteolysis"/>
    <property type="evidence" value="ECO:0007669"/>
    <property type="project" value="InterPro"/>
</dbReference>
<comment type="subcellular location">
    <subcellularLocation>
        <location evidence="1">Secreted</location>
    </subcellularLocation>
</comment>
<feature type="compositionally biased region" description="Basic residues" evidence="8">
    <location>
        <begin position="332"/>
        <end position="345"/>
    </location>
</feature>
<feature type="region of interest" description="Disordered" evidence="8">
    <location>
        <begin position="1"/>
        <end position="26"/>
    </location>
</feature>
<dbReference type="InterPro" id="IPR009003">
    <property type="entry name" value="Peptidase_S1_PA"/>
</dbReference>
<reference evidence="10" key="1">
    <citation type="submission" date="2025-08" db="UniProtKB">
        <authorList>
            <consortium name="Ensembl"/>
        </authorList>
    </citation>
    <scope>IDENTIFICATION</scope>
</reference>
<keyword evidence="4" id="KW-0721">Serine protease homolog</keyword>
<evidence type="ECO:0000256" key="4">
    <source>
        <dbReference type="ARBA" id="ARBA00022542"/>
    </source>
</evidence>
<dbReference type="GO" id="GO:0004252">
    <property type="term" value="F:serine-type endopeptidase activity"/>
    <property type="evidence" value="ECO:0007669"/>
    <property type="project" value="InterPro"/>
</dbReference>
<keyword evidence="6" id="KW-0325">Glycoprotein</keyword>
<feature type="compositionally biased region" description="Polar residues" evidence="8">
    <location>
        <begin position="349"/>
        <end position="358"/>
    </location>
</feature>
<dbReference type="InterPro" id="IPR050966">
    <property type="entry name" value="Glutamyl_endopeptidase"/>
</dbReference>
<dbReference type="PANTHER" id="PTHR15462:SF17">
    <property type="entry name" value="INACTIVE SERINE PROTEASE 35"/>
    <property type="match status" value="1"/>
</dbReference>
<evidence type="ECO:0000256" key="7">
    <source>
        <dbReference type="ARBA" id="ARBA00040309"/>
    </source>
</evidence>